<evidence type="ECO:0000313" key="3">
    <source>
        <dbReference type="EMBL" id="QCU90048.1"/>
    </source>
</evidence>
<keyword evidence="1" id="KW-0732">Signal</keyword>
<dbReference type="PROSITE" id="PS50206">
    <property type="entry name" value="RHODANESE_3"/>
    <property type="match status" value="1"/>
</dbReference>
<gene>
    <name evidence="3" type="ORF">FE785_05070</name>
</gene>
<reference evidence="3 4" key="1">
    <citation type="submission" date="2019-05" db="EMBL/GenBank/DDBJ databases">
        <title>Thiomicrorhabdus sediminis sp. nov, a novel sulfur-oxidizing bacterium isolated from coastal sediment.</title>
        <authorList>
            <person name="Liu X."/>
        </authorList>
    </citation>
    <scope>NUCLEOTIDE SEQUENCE [LARGE SCALE GENOMIC DNA]</scope>
    <source>
        <strain evidence="3 4">G1</strain>
    </source>
</reference>
<dbReference type="InterPro" id="IPR001763">
    <property type="entry name" value="Rhodanese-like_dom"/>
</dbReference>
<evidence type="ECO:0000313" key="4">
    <source>
        <dbReference type="Proteomes" id="UP000304864"/>
    </source>
</evidence>
<dbReference type="Gene3D" id="3.40.250.10">
    <property type="entry name" value="Rhodanese-like domain"/>
    <property type="match status" value="1"/>
</dbReference>
<dbReference type="Pfam" id="PF00581">
    <property type="entry name" value="Rhodanese"/>
    <property type="match status" value="1"/>
</dbReference>
<keyword evidence="4" id="KW-1185">Reference proteome</keyword>
<dbReference type="OrthoDB" id="9784513at2"/>
<dbReference type="CDD" id="cd00158">
    <property type="entry name" value="RHOD"/>
    <property type="match status" value="1"/>
</dbReference>
<dbReference type="Proteomes" id="UP000304864">
    <property type="component" value="Chromosome"/>
</dbReference>
<sequence>MCSKSNKLYLVILSLLFSIPAFASEELEVKITDKLAQLEVIHNGKPVVIQRNQDQGNMIDEDFALTSRACPPFCLQPMNLLPGVKTIGELELLELLEKKAKGDKSILVIDSRTPDWVAKGTIPSAINIPWTKLFPQAESYEPFEVEGILSLQFGATLADNIWDFSNAKTLVMFCNGPWCGQSPTNIKALVNLGYPAHKIFWYRGGMQAWQAAGLTTVAP</sequence>
<dbReference type="KEGG" id="thig:FE785_05070"/>
<dbReference type="EMBL" id="CP040602">
    <property type="protein sequence ID" value="QCU90048.1"/>
    <property type="molecule type" value="Genomic_DNA"/>
</dbReference>
<dbReference type="InterPro" id="IPR036873">
    <property type="entry name" value="Rhodanese-like_dom_sf"/>
</dbReference>
<name>A0A4P9K5B6_9GAMM</name>
<feature type="signal peptide" evidence="1">
    <location>
        <begin position="1"/>
        <end position="23"/>
    </location>
</feature>
<feature type="domain" description="Rhodanese" evidence="2">
    <location>
        <begin position="102"/>
        <end position="218"/>
    </location>
</feature>
<evidence type="ECO:0000259" key="2">
    <source>
        <dbReference type="PROSITE" id="PS50206"/>
    </source>
</evidence>
<dbReference type="AlphaFoldDB" id="A0A4P9K5B6"/>
<proteinExistence type="predicted"/>
<protein>
    <submittedName>
        <fullName evidence="3">Rhodanese-like domain-containing protein</fullName>
    </submittedName>
</protein>
<accession>A0A4P9K5B6</accession>
<dbReference type="SUPFAM" id="SSF52821">
    <property type="entry name" value="Rhodanese/Cell cycle control phosphatase"/>
    <property type="match status" value="1"/>
</dbReference>
<dbReference type="SMART" id="SM00450">
    <property type="entry name" value="RHOD"/>
    <property type="match status" value="1"/>
</dbReference>
<evidence type="ECO:0000256" key="1">
    <source>
        <dbReference type="SAM" id="SignalP"/>
    </source>
</evidence>
<organism evidence="3 4">
    <name type="scientific">Thiomicrorhabdus sediminis</name>
    <dbReference type="NCBI Taxonomy" id="2580412"/>
    <lineage>
        <taxon>Bacteria</taxon>
        <taxon>Pseudomonadati</taxon>
        <taxon>Pseudomonadota</taxon>
        <taxon>Gammaproteobacteria</taxon>
        <taxon>Thiotrichales</taxon>
        <taxon>Piscirickettsiaceae</taxon>
        <taxon>Thiomicrorhabdus</taxon>
    </lineage>
</organism>
<feature type="chain" id="PRO_5020451664" evidence="1">
    <location>
        <begin position="24"/>
        <end position="219"/>
    </location>
</feature>
<dbReference type="RefSeq" id="WP_138564725.1">
    <property type="nucleotide sequence ID" value="NZ_CP040602.1"/>
</dbReference>